<dbReference type="Proteomes" id="UP000249758">
    <property type="component" value="Segment"/>
</dbReference>
<evidence type="ECO:0000313" key="2">
    <source>
        <dbReference type="EMBL" id="AVK76722.1"/>
    </source>
</evidence>
<dbReference type="EMBL" id="MG011691">
    <property type="protein sequence ID" value="AVK76722.1"/>
    <property type="molecule type" value="Genomic_DNA"/>
</dbReference>
<sequence length="68" mass="7585">MQHKPDDTRGPDKGHIQSSSLPGPTDDDYKGLYDDLMTLRQSWELLDPEDPTLWDQGGAPHIADDSHA</sequence>
<gene>
    <name evidence="2" type="ORF">pmac_cds_34</name>
</gene>
<feature type="compositionally biased region" description="Basic and acidic residues" evidence="1">
    <location>
        <begin position="1"/>
        <end position="15"/>
    </location>
</feature>
<evidence type="ECO:0000256" key="1">
    <source>
        <dbReference type="SAM" id="MobiDB-lite"/>
    </source>
</evidence>
<dbReference type="RefSeq" id="YP_009480718.1">
    <property type="nucleotide sequence ID" value="NC_037665.1"/>
</dbReference>
<feature type="region of interest" description="Disordered" evidence="1">
    <location>
        <begin position="48"/>
        <end position="68"/>
    </location>
</feature>
<accession>A0A2U7UE90</accession>
<dbReference type="GeneID" id="36841177"/>
<protein>
    <submittedName>
        <fullName evidence="2">Uncharacterized protein</fullName>
    </submittedName>
</protein>
<name>A0A2U7UE90_9VIRU</name>
<organism evidence="2">
    <name type="scientific">Pandoravirus macleodensis</name>
    <dbReference type="NCBI Taxonomy" id="2107707"/>
    <lineage>
        <taxon>Viruses</taxon>
        <taxon>Pandoravirus</taxon>
    </lineage>
</organism>
<reference evidence="2" key="1">
    <citation type="journal article" date="2018" name="Nat. Commun.">
        <title>Diversity and evolution of the emerging Pandoraviridae family.</title>
        <authorList>
            <person name="Legendre M."/>
            <person name="Fabre E."/>
            <person name="Poirot O."/>
            <person name="Jeudy S."/>
            <person name="Lartigue A."/>
            <person name="Alempic J.M."/>
            <person name="Beucher L."/>
            <person name="Philippe N."/>
            <person name="Bertaux L."/>
            <person name="Christo-Foroux E."/>
            <person name="Labadie K."/>
            <person name="Coute Y."/>
            <person name="Abergel C."/>
            <person name="Claverie J.M."/>
        </authorList>
    </citation>
    <scope>NUCLEOTIDE SEQUENCE [LARGE SCALE GENOMIC DNA]</scope>
    <source>
        <strain evidence="2">Macleodensis</strain>
    </source>
</reference>
<feature type="region of interest" description="Disordered" evidence="1">
    <location>
        <begin position="1"/>
        <end position="32"/>
    </location>
</feature>
<dbReference type="KEGG" id="vg:36841177"/>
<proteinExistence type="predicted"/>